<dbReference type="Gene3D" id="1.10.287.130">
    <property type="match status" value="1"/>
</dbReference>
<keyword evidence="5 8" id="KW-0418">Kinase</keyword>
<dbReference type="CDD" id="cd00082">
    <property type="entry name" value="HisKA"/>
    <property type="match status" value="1"/>
</dbReference>
<sequence length="589" mass="65909">MQEKYREHQRPDKWCSLLFENAAMMDRSDRLEDALGGLSCNMSASSGLDSCFILLSDAGGIDARSEWKVAAGCRADISPGRILHISRTAMAAVDSMGPAEAHAGDLGLSGYEGTGFLCVPLVSHMRTVGLAVLYTSGKCVDIPPDTIELLVMMGVQGAHAIDEFNYKQELQKRTDELRRVYEIQRRITSTIDLDEATESIVENAPYITRFQHCLIYLLDPNERRIVSVRAPEAVEKKFGKLKFSLDELVATRIAMDERKPLFIEDARTFPNISKRIVNMLGWVSAIVLPLISRDRVLGVMWLYTTDRMVHFDDNDRRSAIALSDQAANVIDAARIHKELEESYEKLKDLDRTKMEFFTLISHELRNPLAIIKGYTELLYDGTLGPINDKQKDKLARVRENVDKLADMVGKMSEISSLESRKYTVDRVPVSLGDMVSEIAETMGFLFQNKRITLNVDIPENLPLVEVDRKKMEQVLLNLLNNALKYTPEGGHVTVTAEDRPADILVSVWDTGIGIPQKDLDKIFSGFYHSGYKLSYEYKGPGLGLAISRKIIEGHGGRIWAKSEVGKGSTFYFTIPKRTVASGSAEAKTT</sequence>
<dbReference type="PANTHER" id="PTHR43711">
    <property type="entry name" value="TWO-COMPONENT HISTIDINE KINASE"/>
    <property type="match status" value="1"/>
</dbReference>
<dbReference type="InterPro" id="IPR003594">
    <property type="entry name" value="HATPase_dom"/>
</dbReference>
<evidence type="ECO:0000313" key="9">
    <source>
        <dbReference type="Proteomes" id="UP000001882"/>
    </source>
</evidence>
<dbReference type="InterPro" id="IPR005467">
    <property type="entry name" value="His_kinase_dom"/>
</dbReference>
<gene>
    <name evidence="8" type="ordered locus">MCP_2616</name>
</gene>
<dbReference type="EMBL" id="AP011532">
    <property type="protein sequence ID" value="BAI62688.1"/>
    <property type="molecule type" value="Genomic_DNA"/>
</dbReference>
<dbReference type="Pfam" id="PF02518">
    <property type="entry name" value="HATPase_c"/>
    <property type="match status" value="1"/>
</dbReference>
<dbReference type="InterPro" id="IPR050736">
    <property type="entry name" value="Sensor_HK_Regulatory"/>
</dbReference>
<comment type="catalytic activity">
    <reaction evidence="1">
        <text>ATP + protein L-histidine = ADP + protein N-phospho-L-histidine.</text>
        <dbReference type="EC" id="2.7.13.3"/>
    </reaction>
</comment>
<dbReference type="PRINTS" id="PR00344">
    <property type="entry name" value="BCTRLSENSOR"/>
</dbReference>
<dbReference type="OrthoDB" id="342253at2157"/>
<dbReference type="SUPFAM" id="SSF47384">
    <property type="entry name" value="Homodimeric domain of signal transducing histidine kinase"/>
    <property type="match status" value="1"/>
</dbReference>
<reference evidence="8 9" key="2">
    <citation type="journal article" date="2008" name="Int. J. Syst. Evol. Microbiol.">
        <title>Methanocella paludicola gen. nov., sp. nov., a methane-producing archaeon, the first isolate of the lineage 'Rice Cluster I', and proposal of the new archaeal order Methanocellales ord. nov.</title>
        <authorList>
            <person name="Sakai S."/>
            <person name="Imachi H."/>
            <person name="Hanada S."/>
            <person name="Ohashi A."/>
            <person name="Harada H."/>
            <person name="Kamagata Y."/>
        </authorList>
    </citation>
    <scope>NUCLEOTIDE SEQUENCE [LARGE SCALE GENOMIC DNA]</scope>
    <source>
        <strain evidence="9">DSM 17711 / JCM 13418 / NBRC 101707 / SANAE</strain>
    </source>
</reference>
<protein>
    <recommendedName>
        <fullName evidence="2">histidine kinase</fullName>
        <ecNumber evidence="2">2.7.13.3</ecNumber>
    </recommendedName>
</protein>
<dbReference type="Gene3D" id="3.30.565.10">
    <property type="entry name" value="Histidine kinase-like ATPase, C-terminal domain"/>
    <property type="match status" value="1"/>
</dbReference>
<reference evidence="9" key="3">
    <citation type="journal article" date="2011" name="PLoS ONE">
        <title>Genome sequence of a mesophilic hydrogenotrophic methanogen Methanocella paludicola, the first cultivated representative of the order Methanocellales.</title>
        <authorList>
            <person name="Sakai S."/>
            <person name="Takaki Y."/>
            <person name="Shimamura S."/>
            <person name="Sekine M."/>
            <person name="Tajima T."/>
            <person name="Kosugi H."/>
            <person name="Ichikawa N."/>
            <person name="Tasumi E."/>
            <person name="Hiraki A.T."/>
            <person name="Shimizu A."/>
            <person name="Kato Y."/>
            <person name="Nishiko R."/>
            <person name="Mori K."/>
            <person name="Fujita N."/>
            <person name="Imachi H."/>
            <person name="Takai K."/>
        </authorList>
    </citation>
    <scope>NUCLEOTIDE SEQUENCE [LARGE SCALE GENOMIC DNA]</scope>
    <source>
        <strain evidence="9">DSM 17711 / JCM 13418 / NBRC 101707 / SANAE</strain>
    </source>
</reference>
<evidence type="ECO:0000256" key="2">
    <source>
        <dbReference type="ARBA" id="ARBA00012438"/>
    </source>
</evidence>
<dbReference type="AlphaFoldDB" id="D1Z1W6"/>
<dbReference type="InterPro" id="IPR036890">
    <property type="entry name" value="HATPase_C_sf"/>
</dbReference>
<organism evidence="8 9">
    <name type="scientific">Methanocella paludicola (strain DSM 17711 / JCM 13418 / NBRC 101707 / SANAE)</name>
    <dbReference type="NCBI Taxonomy" id="304371"/>
    <lineage>
        <taxon>Archaea</taxon>
        <taxon>Methanobacteriati</taxon>
        <taxon>Methanobacteriota</taxon>
        <taxon>Stenosarchaea group</taxon>
        <taxon>Methanomicrobia</taxon>
        <taxon>Methanocellales</taxon>
        <taxon>Methanocellaceae</taxon>
        <taxon>Methanocella</taxon>
    </lineage>
</organism>
<dbReference type="eggNOG" id="arCOG07619">
    <property type="taxonomic scope" value="Archaea"/>
</dbReference>
<dbReference type="InterPro" id="IPR003018">
    <property type="entry name" value="GAF"/>
</dbReference>
<evidence type="ECO:0000256" key="3">
    <source>
        <dbReference type="ARBA" id="ARBA00022553"/>
    </source>
</evidence>
<dbReference type="Pfam" id="PF00512">
    <property type="entry name" value="HisKA"/>
    <property type="match status" value="1"/>
</dbReference>
<keyword evidence="9" id="KW-1185">Reference proteome</keyword>
<dbReference type="InterPro" id="IPR004358">
    <property type="entry name" value="Sig_transdc_His_kin-like_C"/>
</dbReference>
<dbReference type="STRING" id="304371.MCP_2616"/>
<dbReference type="Pfam" id="PF13185">
    <property type="entry name" value="GAF_2"/>
    <property type="match status" value="1"/>
</dbReference>
<keyword evidence="3" id="KW-0597">Phosphoprotein</keyword>
<dbReference type="InterPro" id="IPR036097">
    <property type="entry name" value="HisK_dim/P_sf"/>
</dbReference>
<evidence type="ECO:0000313" key="8">
    <source>
        <dbReference type="EMBL" id="BAI62688.1"/>
    </source>
</evidence>
<dbReference type="InterPro" id="IPR003661">
    <property type="entry name" value="HisK_dim/P_dom"/>
</dbReference>
<evidence type="ECO:0000259" key="7">
    <source>
        <dbReference type="PROSITE" id="PS50109"/>
    </source>
</evidence>
<dbReference type="PROSITE" id="PS50109">
    <property type="entry name" value="HIS_KIN"/>
    <property type="match status" value="1"/>
</dbReference>
<dbReference type="InterPro" id="IPR029016">
    <property type="entry name" value="GAF-like_dom_sf"/>
</dbReference>
<evidence type="ECO:0000256" key="1">
    <source>
        <dbReference type="ARBA" id="ARBA00000085"/>
    </source>
</evidence>
<dbReference type="GO" id="GO:0000155">
    <property type="term" value="F:phosphorelay sensor kinase activity"/>
    <property type="evidence" value="ECO:0007669"/>
    <property type="project" value="InterPro"/>
</dbReference>
<name>D1Z1W6_METPS</name>
<dbReference type="FunFam" id="3.30.565.10:FF:000006">
    <property type="entry name" value="Sensor histidine kinase WalK"/>
    <property type="match status" value="1"/>
</dbReference>
<dbReference type="Proteomes" id="UP000001882">
    <property type="component" value="Chromosome"/>
</dbReference>
<dbReference type="eggNOG" id="arCOG02338">
    <property type="taxonomic scope" value="Archaea"/>
</dbReference>
<dbReference type="SUPFAM" id="SSF55781">
    <property type="entry name" value="GAF domain-like"/>
    <property type="match status" value="2"/>
</dbReference>
<dbReference type="SUPFAM" id="SSF55874">
    <property type="entry name" value="ATPase domain of HSP90 chaperone/DNA topoisomerase II/histidine kinase"/>
    <property type="match status" value="1"/>
</dbReference>
<dbReference type="PANTHER" id="PTHR43711:SF30">
    <property type="entry name" value="HISTIDINE KINASE"/>
    <property type="match status" value="1"/>
</dbReference>
<accession>D1Z1W6</accession>
<dbReference type="Gene3D" id="3.30.450.40">
    <property type="match status" value="1"/>
</dbReference>
<dbReference type="Pfam" id="PF01590">
    <property type="entry name" value="GAF"/>
    <property type="match status" value="1"/>
</dbReference>
<keyword evidence="4" id="KW-0808">Transferase</keyword>
<dbReference type="SMART" id="SM00388">
    <property type="entry name" value="HisKA"/>
    <property type="match status" value="1"/>
</dbReference>
<reference evidence="8 9" key="1">
    <citation type="journal article" date="2007" name="Appl. Environ. Microbiol.">
        <title>Isolation of key methanogens for global methane emission from rice paddy fields: a novel isolate affiliated with the clone cluster rice cluster I.</title>
        <authorList>
            <person name="Sakai S."/>
            <person name="Imachi H."/>
            <person name="Sekiguchi Y."/>
            <person name="Ohashi A."/>
            <person name="Harada H."/>
            <person name="Kamagata Y."/>
        </authorList>
    </citation>
    <scope>NUCLEOTIDE SEQUENCE [LARGE SCALE GENOMIC DNA]</scope>
    <source>
        <strain evidence="9">DSM 17711 / JCM 13418 / NBRC 101707 / SANAE</strain>
    </source>
</reference>
<dbReference type="KEGG" id="mpd:MCP_2616"/>
<dbReference type="EC" id="2.7.13.3" evidence="2"/>
<dbReference type="SMART" id="SM00065">
    <property type="entry name" value="GAF"/>
    <property type="match status" value="2"/>
</dbReference>
<dbReference type="InParanoid" id="D1Z1W6"/>
<evidence type="ECO:0000256" key="6">
    <source>
        <dbReference type="ARBA" id="ARBA00023012"/>
    </source>
</evidence>
<evidence type="ECO:0000256" key="4">
    <source>
        <dbReference type="ARBA" id="ARBA00022679"/>
    </source>
</evidence>
<proteinExistence type="predicted"/>
<dbReference type="SMART" id="SM00387">
    <property type="entry name" value="HATPase_c"/>
    <property type="match status" value="1"/>
</dbReference>
<evidence type="ECO:0000256" key="5">
    <source>
        <dbReference type="ARBA" id="ARBA00022777"/>
    </source>
</evidence>
<feature type="domain" description="Histidine kinase" evidence="7">
    <location>
        <begin position="359"/>
        <end position="578"/>
    </location>
</feature>
<keyword evidence="6" id="KW-0902">Two-component regulatory system</keyword>